<organism evidence="1 2">
    <name type="scientific">Pichia kudriavzevii</name>
    <name type="common">Yeast</name>
    <name type="synonym">Issatchenkia orientalis</name>
    <dbReference type="NCBI Taxonomy" id="4909"/>
    <lineage>
        <taxon>Eukaryota</taxon>
        <taxon>Fungi</taxon>
        <taxon>Dikarya</taxon>
        <taxon>Ascomycota</taxon>
        <taxon>Saccharomycotina</taxon>
        <taxon>Pichiomycetes</taxon>
        <taxon>Pichiales</taxon>
        <taxon>Pichiaceae</taxon>
        <taxon>Pichia</taxon>
    </lineage>
</organism>
<proteinExistence type="predicted"/>
<sequence>VLPYHANPHVHGNMVCTLKKID</sequence>
<protein>
    <submittedName>
        <fullName evidence="1">Uncharacterized protein</fullName>
    </submittedName>
</protein>
<accession>A0A099NPP0</accession>
<name>A0A099NPP0_PICKU</name>
<reference evidence="2" key="1">
    <citation type="journal article" date="2014" name="Microb. Cell Fact.">
        <title>Exploiting Issatchenkia orientalis SD108 for succinic acid production.</title>
        <authorList>
            <person name="Xiao H."/>
            <person name="Shao Z."/>
            <person name="Jiang Y."/>
            <person name="Dole S."/>
            <person name="Zhao H."/>
        </authorList>
    </citation>
    <scope>NUCLEOTIDE SEQUENCE [LARGE SCALE GENOMIC DNA]</scope>
    <source>
        <strain evidence="2">SD108</strain>
    </source>
</reference>
<evidence type="ECO:0000313" key="2">
    <source>
        <dbReference type="Proteomes" id="UP000029867"/>
    </source>
</evidence>
<gene>
    <name evidence="1" type="ORF">JL09_g6368</name>
</gene>
<dbReference type="Proteomes" id="UP000029867">
    <property type="component" value="Unassembled WGS sequence"/>
</dbReference>
<dbReference type="HOGENOM" id="CLU_3426256_0_0_1"/>
<dbReference type="AlphaFoldDB" id="A0A099NPP0"/>
<dbReference type="EMBL" id="JQFK01001593">
    <property type="protein sequence ID" value="KGK34485.1"/>
    <property type="molecule type" value="Genomic_DNA"/>
</dbReference>
<feature type="non-terminal residue" evidence="1">
    <location>
        <position position="1"/>
    </location>
</feature>
<evidence type="ECO:0000313" key="1">
    <source>
        <dbReference type="EMBL" id="KGK34485.1"/>
    </source>
</evidence>
<comment type="caution">
    <text evidence="1">The sequence shown here is derived from an EMBL/GenBank/DDBJ whole genome shotgun (WGS) entry which is preliminary data.</text>
</comment>